<dbReference type="PANTHER" id="PTHR11705">
    <property type="entry name" value="PROTEASE FAMILY M14 CARBOXYPEPTIDASE A,B"/>
    <property type="match status" value="1"/>
</dbReference>
<dbReference type="GO" id="GO:0006508">
    <property type="term" value="P:proteolysis"/>
    <property type="evidence" value="ECO:0007669"/>
    <property type="project" value="UniProtKB-KW"/>
</dbReference>
<evidence type="ECO:0000256" key="1">
    <source>
        <dbReference type="ARBA" id="ARBA00001947"/>
    </source>
</evidence>
<keyword evidence="8" id="KW-0732">Signal</keyword>
<dbReference type="AlphaFoldDB" id="A0A6A5R9E8"/>
<sequence length="478" mass="51476">MKYALGTALILQSTLALGELLPVHLKAPTTAHFRDIVRNDTYDFGCRPIAHPTEDGHFTLHALLTEDQIAHLTKEYESVDEISIHRQMVKRAATAPIGTGDRFKAGTVSPVGLGTQASGTTISSIMNVAEINSAFNALVANYGVGKVTLPNKTFNGATSYAGFVGAGTDKSAYRLYLSAGMHARERGGPDQLIYWISDLLAASKAGTGLTYGKKTYTNAQVKSVLAAGIVFFPLVNPDGVTYDQSSGSLWRKNRNTKSGSSGTSVGVDINRNFDFLWNFRKYFDSGEAPASTSPSSETFYGTAAASEPETKNHVSIYDSFPQLRWFMDIHSAAGDILYSWGDDDDQTTTSTMNFLNSAYDGTRGVTGDSVYKEYIPAADFANIKNVAAKTVTAMSAVGGRSYIAGQSVGLYPTSGASDDYAFSRFWAKPGASKVYGYTMEFGYSTNFYPTLSEFNQNILDTNAGFMDWALAAIAVGLS</sequence>
<evidence type="ECO:0000313" key="10">
    <source>
        <dbReference type="EMBL" id="KAF1922457.1"/>
    </source>
</evidence>
<dbReference type="SUPFAM" id="SSF53187">
    <property type="entry name" value="Zn-dependent exopeptidases"/>
    <property type="match status" value="1"/>
</dbReference>
<dbReference type="InterPro" id="IPR000834">
    <property type="entry name" value="Peptidase_M14"/>
</dbReference>
<dbReference type="GeneID" id="54355056"/>
<name>A0A6A5R9E8_9PLEO</name>
<dbReference type="GO" id="GO:0008270">
    <property type="term" value="F:zinc ion binding"/>
    <property type="evidence" value="ECO:0007669"/>
    <property type="project" value="InterPro"/>
</dbReference>
<keyword evidence="11" id="KW-1185">Reference proteome</keyword>
<dbReference type="Proteomes" id="UP000800082">
    <property type="component" value="Unassembled WGS sequence"/>
</dbReference>
<dbReference type="OrthoDB" id="3626597at2759"/>
<keyword evidence="4" id="KW-0378">Hydrolase</keyword>
<protein>
    <submittedName>
        <fullName evidence="10">Zn-dependent exopeptidase</fullName>
    </submittedName>
</protein>
<evidence type="ECO:0000256" key="2">
    <source>
        <dbReference type="ARBA" id="ARBA00005988"/>
    </source>
</evidence>
<dbReference type="FunFam" id="3.40.630.10:FF:000155">
    <property type="entry name" value="Zn-dependent exopeptidase"/>
    <property type="match status" value="1"/>
</dbReference>
<gene>
    <name evidence="10" type="ORF">M421DRAFT_78181</name>
</gene>
<evidence type="ECO:0000256" key="5">
    <source>
        <dbReference type="ARBA" id="ARBA00022833"/>
    </source>
</evidence>
<keyword evidence="3" id="KW-0645">Protease</keyword>
<comment type="cofactor">
    <cofactor evidence="1">
        <name>Zn(2+)</name>
        <dbReference type="ChEBI" id="CHEBI:29105"/>
    </cofactor>
</comment>
<feature type="active site" description="Proton donor/acceptor" evidence="7">
    <location>
        <position position="440"/>
    </location>
</feature>
<keyword evidence="5" id="KW-0862">Zinc</keyword>
<evidence type="ECO:0000256" key="7">
    <source>
        <dbReference type="PROSITE-ProRule" id="PRU01379"/>
    </source>
</evidence>
<dbReference type="SMART" id="SM00631">
    <property type="entry name" value="Zn_pept"/>
    <property type="match status" value="1"/>
</dbReference>
<evidence type="ECO:0000256" key="8">
    <source>
        <dbReference type="SAM" id="SignalP"/>
    </source>
</evidence>
<dbReference type="EMBL" id="ML979026">
    <property type="protein sequence ID" value="KAF1922457.1"/>
    <property type="molecule type" value="Genomic_DNA"/>
</dbReference>
<dbReference type="Pfam" id="PF00246">
    <property type="entry name" value="Peptidase_M14"/>
    <property type="match status" value="1"/>
</dbReference>
<evidence type="ECO:0000259" key="9">
    <source>
        <dbReference type="PROSITE" id="PS52035"/>
    </source>
</evidence>
<dbReference type="PROSITE" id="PS52035">
    <property type="entry name" value="PEPTIDASE_M14"/>
    <property type="match status" value="1"/>
</dbReference>
<feature type="chain" id="PRO_5025454994" evidence="8">
    <location>
        <begin position="17"/>
        <end position="478"/>
    </location>
</feature>
<accession>A0A6A5R9E8</accession>
<dbReference type="GO" id="GO:0004181">
    <property type="term" value="F:metallocarboxypeptidase activity"/>
    <property type="evidence" value="ECO:0007669"/>
    <property type="project" value="InterPro"/>
</dbReference>
<organism evidence="10 11">
    <name type="scientific">Didymella exigua CBS 183.55</name>
    <dbReference type="NCBI Taxonomy" id="1150837"/>
    <lineage>
        <taxon>Eukaryota</taxon>
        <taxon>Fungi</taxon>
        <taxon>Dikarya</taxon>
        <taxon>Ascomycota</taxon>
        <taxon>Pezizomycotina</taxon>
        <taxon>Dothideomycetes</taxon>
        <taxon>Pleosporomycetidae</taxon>
        <taxon>Pleosporales</taxon>
        <taxon>Pleosporineae</taxon>
        <taxon>Didymellaceae</taxon>
        <taxon>Didymella</taxon>
    </lineage>
</organism>
<evidence type="ECO:0000256" key="6">
    <source>
        <dbReference type="ARBA" id="ARBA00023049"/>
    </source>
</evidence>
<proteinExistence type="inferred from homology"/>
<feature type="domain" description="Peptidase M14" evidence="9">
    <location>
        <begin position="124"/>
        <end position="472"/>
    </location>
</feature>
<evidence type="ECO:0000313" key="11">
    <source>
        <dbReference type="Proteomes" id="UP000800082"/>
    </source>
</evidence>
<evidence type="ECO:0000256" key="3">
    <source>
        <dbReference type="ARBA" id="ARBA00022670"/>
    </source>
</evidence>
<comment type="similarity">
    <text evidence="2 7">Belongs to the peptidase M14 family.</text>
</comment>
<feature type="signal peptide" evidence="8">
    <location>
        <begin position="1"/>
        <end position="16"/>
    </location>
</feature>
<dbReference type="CDD" id="cd06228">
    <property type="entry name" value="M14-like"/>
    <property type="match status" value="1"/>
</dbReference>
<evidence type="ECO:0000256" key="4">
    <source>
        <dbReference type="ARBA" id="ARBA00022801"/>
    </source>
</evidence>
<dbReference type="Gene3D" id="3.40.630.10">
    <property type="entry name" value="Zn peptidases"/>
    <property type="match status" value="1"/>
</dbReference>
<dbReference type="PANTHER" id="PTHR11705:SF143">
    <property type="entry name" value="SLL0236 PROTEIN"/>
    <property type="match status" value="1"/>
</dbReference>
<keyword evidence="6" id="KW-0482">Metalloprotease</keyword>
<reference evidence="10" key="1">
    <citation type="journal article" date="2020" name="Stud. Mycol.">
        <title>101 Dothideomycetes genomes: a test case for predicting lifestyles and emergence of pathogens.</title>
        <authorList>
            <person name="Haridas S."/>
            <person name="Albert R."/>
            <person name="Binder M."/>
            <person name="Bloem J."/>
            <person name="Labutti K."/>
            <person name="Salamov A."/>
            <person name="Andreopoulos B."/>
            <person name="Baker S."/>
            <person name="Barry K."/>
            <person name="Bills G."/>
            <person name="Bluhm B."/>
            <person name="Cannon C."/>
            <person name="Castanera R."/>
            <person name="Culley D."/>
            <person name="Daum C."/>
            <person name="Ezra D."/>
            <person name="Gonzalez J."/>
            <person name="Henrissat B."/>
            <person name="Kuo A."/>
            <person name="Liang C."/>
            <person name="Lipzen A."/>
            <person name="Lutzoni F."/>
            <person name="Magnuson J."/>
            <person name="Mondo S."/>
            <person name="Nolan M."/>
            <person name="Ohm R."/>
            <person name="Pangilinan J."/>
            <person name="Park H.-J."/>
            <person name="Ramirez L."/>
            <person name="Alfaro M."/>
            <person name="Sun H."/>
            <person name="Tritt A."/>
            <person name="Yoshinaga Y."/>
            <person name="Zwiers L.-H."/>
            <person name="Turgeon B."/>
            <person name="Goodwin S."/>
            <person name="Spatafora J."/>
            <person name="Crous P."/>
            <person name="Grigoriev I."/>
        </authorList>
    </citation>
    <scope>NUCLEOTIDE SEQUENCE</scope>
    <source>
        <strain evidence="10">CBS 183.55</strain>
    </source>
</reference>
<dbReference type="RefSeq" id="XP_033442710.1">
    <property type="nucleotide sequence ID" value="XM_033597389.1"/>
</dbReference>